<dbReference type="InterPro" id="IPR057258">
    <property type="entry name" value="Ribosomal_uS3"/>
</dbReference>
<dbReference type="InterPro" id="IPR018280">
    <property type="entry name" value="Ribosomal_uS3_CS"/>
</dbReference>
<evidence type="ECO:0000256" key="1">
    <source>
        <dbReference type="ARBA" id="ARBA00010761"/>
    </source>
</evidence>
<comment type="caution">
    <text evidence="11">The sequence shown here is derived from an EMBL/GenBank/DDBJ whole genome shotgun (WGS) entry which is preliminary data.</text>
</comment>
<dbReference type="Pfam" id="PF07650">
    <property type="entry name" value="KH_2"/>
    <property type="match status" value="1"/>
</dbReference>
<dbReference type="GO" id="GO:0019843">
    <property type="term" value="F:rRNA binding"/>
    <property type="evidence" value="ECO:0007669"/>
    <property type="project" value="UniProtKB-UniRule"/>
</dbReference>
<keyword evidence="2 8" id="KW-0699">rRNA-binding</keyword>
<dbReference type="GO" id="GO:0003729">
    <property type="term" value="F:mRNA binding"/>
    <property type="evidence" value="ECO:0007669"/>
    <property type="project" value="UniProtKB-UniRule"/>
</dbReference>
<name>A0A2M8KDF9_9BACT</name>
<dbReference type="PROSITE" id="PS50823">
    <property type="entry name" value="KH_TYPE_2"/>
    <property type="match status" value="1"/>
</dbReference>
<dbReference type="SUPFAM" id="SSF54821">
    <property type="entry name" value="Ribosomal protein S3 C-terminal domain"/>
    <property type="match status" value="1"/>
</dbReference>
<dbReference type="CDD" id="cd02412">
    <property type="entry name" value="KH-II_30S_S3"/>
    <property type="match status" value="1"/>
</dbReference>
<dbReference type="PROSITE" id="PS00548">
    <property type="entry name" value="RIBOSOMAL_S3"/>
    <property type="match status" value="1"/>
</dbReference>
<dbReference type="NCBIfam" id="TIGR01009">
    <property type="entry name" value="rpsC_bact"/>
    <property type="match status" value="1"/>
</dbReference>
<dbReference type="GO" id="GO:0022627">
    <property type="term" value="C:cytosolic small ribosomal subunit"/>
    <property type="evidence" value="ECO:0007669"/>
    <property type="project" value="TreeGrafter"/>
</dbReference>
<evidence type="ECO:0000259" key="10">
    <source>
        <dbReference type="PROSITE" id="PS50823"/>
    </source>
</evidence>
<dbReference type="SUPFAM" id="SSF54814">
    <property type="entry name" value="Prokaryotic type KH domain (KH-domain type II)"/>
    <property type="match status" value="1"/>
</dbReference>
<dbReference type="Proteomes" id="UP000231450">
    <property type="component" value="Unassembled WGS sequence"/>
</dbReference>
<keyword evidence="3 8" id="KW-0694">RNA-binding</keyword>
<organism evidence="11 12">
    <name type="scientific">Candidatus Portnoybacteria bacterium CG10_big_fil_rev_8_21_14_0_10_36_7</name>
    <dbReference type="NCBI Taxonomy" id="1974812"/>
    <lineage>
        <taxon>Bacteria</taxon>
        <taxon>Candidatus Portnoyibacteriota</taxon>
    </lineage>
</organism>
<gene>
    <name evidence="8" type="primary">rpsC</name>
    <name evidence="11" type="ORF">COU81_03360</name>
</gene>
<dbReference type="InterPro" id="IPR009019">
    <property type="entry name" value="KH_sf_prok-type"/>
</dbReference>
<evidence type="ECO:0000256" key="4">
    <source>
        <dbReference type="ARBA" id="ARBA00022980"/>
    </source>
</evidence>
<evidence type="ECO:0000256" key="3">
    <source>
        <dbReference type="ARBA" id="ARBA00022884"/>
    </source>
</evidence>
<dbReference type="InterPro" id="IPR005704">
    <property type="entry name" value="Ribosomal_uS3_bac-typ"/>
</dbReference>
<dbReference type="Gene3D" id="3.30.300.20">
    <property type="match status" value="1"/>
</dbReference>
<dbReference type="Pfam" id="PF00189">
    <property type="entry name" value="Ribosomal_S3_C"/>
    <property type="match status" value="1"/>
</dbReference>
<evidence type="ECO:0000256" key="7">
    <source>
        <dbReference type="ARBA" id="ARBA00035257"/>
    </source>
</evidence>
<evidence type="ECO:0000313" key="12">
    <source>
        <dbReference type="Proteomes" id="UP000231450"/>
    </source>
</evidence>
<accession>A0A2M8KDF9</accession>
<proteinExistence type="inferred from homology"/>
<evidence type="ECO:0000313" key="11">
    <source>
        <dbReference type="EMBL" id="PJE57946.1"/>
    </source>
</evidence>
<dbReference type="Gene3D" id="3.30.1140.32">
    <property type="entry name" value="Ribosomal protein S3, C-terminal domain"/>
    <property type="match status" value="1"/>
</dbReference>
<evidence type="ECO:0000256" key="6">
    <source>
        <dbReference type="ARBA" id="ARBA00024998"/>
    </source>
</evidence>
<evidence type="ECO:0000256" key="2">
    <source>
        <dbReference type="ARBA" id="ARBA00022730"/>
    </source>
</evidence>
<dbReference type="FunFam" id="3.30.300.20:FF:000001">
    <property type="entry name" value="30S ribosomal protein S3"/>
    <property type="match status" value="1"/>
</dbReference>
<dbReference type="GO" id="GO:0006412">
    <property type="term" value="P:translation"/>
    <property type="evidence" value="ECO:0007669"/>
    <property type="project" value="UniProtKB-UniRule"/>
</dbReference>
<keyword evidence="4 8" id="KW-0689">Ribosomal protein</keyword>
<comment type="function">
    <text evidence="6 8">Binds the lower part of the 30S subunit head. Binds mRNA in the 70S ribosome, positioning it for translation.</text>
</comment>
<dbReference type="InterPro" id="IPR015946">
    <property type="entry name" value="KH_dom-like_a/b"/>
</dbReference>
<dbReference type="PANTHER" id="PTHR11760:SF19">
    <property type="entry name" value="SMALL RIBOSOMAL SUBUNIT PROTEIN US3C"/>
    <property type="match status" value="1"/>
</dbReference>
<comment type="similarity">
    <text evidence="1 8 9">Belongs to the universal ribosomal protein uS3 family.</text>
</comment>
<reference evidence="12" key="1">
    <citation type="submission" date="2017-09" db="EMBL/GenBank/DDBJ databases">
        <title>Depth-based differentiation of microbial function through sediment-hosted aquifers and enrichment of novel symbionts in the deep terrestrial subsurface.</title>
        <authorList>
            <person name="Probst A.J."/>
            <person name="Ladd B."/>
            <person name="Jarett J.K."/>
            <person name="Geller-Mcgrath D.E."/>
            <person name="Sieber C.M.K."/>
            <person name="Emerson J.B."/>
            <person name="Anantharaman K."/>
            <person name="Thomas B.C."/>
            <person name="Malmstrom R."/>
            <person name="Stieglmeier M."/>
            <person name="Klingl A."/>
            <person name="Woyke T."/>
            <person name="Ryan C.M."/>
            <person name="Banfield J.F."/>
        </authorList>
    </citation>
    <scope>NUCLEOTIDE SEQUENCE [LARGE SCALE GENOMIC DNA]</scope>
</reference>
<dbReference type="InterPro" id="IPR036419">
    <property type="entry name" value="Ribosomal_S3_C_sf"/>
</dbReference>
<dbReference type="SMART" id="SM00322">
    <property type="entry name" value="KH"/>
    <property type="match status" value="1"/>
</dbReference>
<dbReference type="InterPro" id="IPR004044">
    <property type="entry name" value="KH_dom_type_2"/>
</dbReference>
<dbReference type="EMBL" id="PFDW01000069">
    <property type="protein sequence ID" value="PJE57946.1"/>
    <property type="molecule type" value="Genomic_DNA"/>
</dbReference>
<keyword evidence="5 8" id="KW-0687">Ribonucleoprotein</keyword>
<evidence type="ECO:0000256" key="9">
    <source>
        <dbReference type="RuleBase" id="RU003624"/>
    </source>
</evidence>
<dbReference type="GO" id="GO:0003735">
    <property type="term" value="F:structural constituent of ribosome"/>
    <property type="evidence" value="ECO:0007669"/>
    <property type="project" value="InterPro"/>
</dbReference>
<feature type="domain" description="KH type-2" evidence="10">
    <location>
        <begin position="38"/>
        <end position="114"/>
    </location>
</feature>
<dbReference type="InterPro" id="IPR001351">
    <property type="entry name" value="Ribosomal_uS3_C"/>
</dbReference>
<comment type="subunit">
    <text evidence="8">Part of the 30S ribosomal subunit. Forms a tight complex with proteins S10 and S14.</text>
</comment>
<dbReference type="PROSITE" id="PS50084">
    <property type="entry name" value="KH_TYPE_1"/>
    <property type="match status" value="1"/>
</dbReference>
<dbReference type="HAMAP" id="MF_01309_B">
    <property type="entry name" value="Ribosomal_uS3_B"/>
    <property type="match status" value="1"/>
</dbReference>
<protein>
    <recommendedName>
        <fullName evidence="7 8">Small ribosomal subunit protein uS3</fullName>
    </recommendedName>
</protein>
<evidence type="ECO:0000256" key="8">
    <source>
        <dbReference type="HAMAP-Rule" id="MF_01309"/>
    </source>
</evidence>
<evidence type="ECO:0000256" key="5">
    <source>
        <dbReference type="ARBA" id="ARBA00023274"/>
    </source>
</evidence>
<sequence length="216" mass="24700">MGHKINPKLMRLTGLSDWQSRWFSAKEFPQFLEEDLLLREHLEKKLSKSGLAAIEIERSFNALKVIIKTSKPGLIIGRGGSGIEDIKKELTKLLKARFPQSKGYQINLEVEEIKNPQGQAMVMALNIAEQIEKRMPFRRTLKQTIEKISQSKDVLGVKIMIKGRLDGNEIARKEWLAKGQLPLHTLRANIDYVRATAFTTYGTIGIKVWIYKGERQ</sequence>
<dbReference type="PANTHER" id="PTHR11760">
    <property type="entry name" value="30S/40S RIBOSOMAL PROTEIN S3"/>
    <property type="match status" value="1"/>
</dbReference>
<dbReference type="InterPro" id="IPR004087">
    <property type="entry name" value="KH_dom"/>
</dbReference>
<dbReference type="AlphaFoldDB" id="A0A2M8KDF9"/>